<protein>
    <submittedName>
        <fullName evidence="1">Uncharacterized protein</fullName>
    </submittedName>
</protein>
<evidence type="ECO:0000313" key="2">
    <source>
        <dbReference type="Proteomes" id="UP000799754"/>
    </source>
</evidence>
<evidence type="ECO:0000313" key="1">
    <source>
        <dbReference type="EMBL" id="KAF2621505.1"/>
    </source>
</evidence>
<accession>A0ACB6RJB9</accession>
<comment type="caution">
    <text evidence="1">The sequence shown here is derived from an EMBL/GenBank/DDBJ whole genome shotgun (WGS) entry which is preliminary data.</text>
</comment>
<reference evidence="1" key="1">
    <citation type="journal article" date="2020" name="Stud. Mycol.">
        <title>101 Dothideomycetes genomes: a test case for predicting lifestyles and emergence of pathogens.</title>
        <authorList>
            <person name="Haridas S."/>
            <person name="Albert R."/>
            <person name="Binder M."/>
            <person name="Bloem J."/>
            <person name="Labutti K."/>
            <person name="Salamov A."/>
            <person name="Andreopoulos B."/>
            <person name="Baker S."/>
            <person name="Barry K."/>
            <person name="Bills G."/>
            <person name="Bluhm B."/>
            <person name="Cannon C."/>
            <person name="Castanera R."/>
            <person name="Culley D."/>
            <person name="Daum C."/>
            <person name="Ezra D."/>
            <person name="Gonzalez J."/>
            <person name="Henrissat B."/>
            <person name="Kuo A."/>
            <person name="Liang C."/>
            <person name="Lipzen A."/>
            <person name="Lutzoni F."/>
            <person name="Magnuson J."/>
            <person name="Mondo S."/>
            <person name="Nolan M."/>
            <person name="Ohm R."/>
            <person name="Pangilinan J."/>
            <person name="Park H.-J."/>
            <person name="Ramirez L."/>
            <person name="Alfaro M."/>
            <person name="Sun H."/>
            <person name="Tritt A."/>
            <person name="Yoshinaga Y."/>
            <person name="Zwiers L.-H."/>
            <person name="Turgeon B."/>
            <person name="Goodwin S."/>
            <person name="Spatafora J."/>
            <person name="Crous P."/>
            <person name="Grigoriev I."/>
        </authorList>
    </citation>
    <scope>NUCLEOTIDE SEQUENCE</scope>
    <source>
        <strain evidence="1">CBS 525.71</strain>
    </source>
</reference>
<sequence length="235" mass="25388">MLTCLTALAYTLGPLTVALIVNTTGLYTNRWSYHAVFCAQFSFAAVAAILVPLMPESPTWLVSKDRQEAALKALAGLGYKGQAGERRLANTNNTLERVRKETEDVTYLESFRKSNLRRTIISIMPLSIQALSGVAFTSPTICGSLASLLRCLSSFRSSSRSCPSSATSCPGTSLTVSDVATLQSGDSLYSPSPCSLWLSVLLPEQSLRCEEVQNIPDRYTGHGRSCQGEGGHVKR</sequence>
<keyword evidence="2" id="KW-1185">Reference proteome</keyword>
<organism evidence="1 2">
    <name type="scientific">Macroventuria anomochaeta</name>
    <dbReference type="NCBI Taxonomy" id="301207"/>
    <lineage>
        <taxon>Eukaryota</taxon>
        <taxon>Fungi</taxon>
        <taxon>Dikarya</taxon>
        <taxon>Ascomycota</taxon>
        <taxon>Pezizomycotina</taxon>
        <taxon>Dothideomycetes</taxon>
        <taxon>Pleosporomycetidae</taxon>
        <taxon>Pleosporales</taxon>
        <taxon>Pleosporineae</taxon>
        <taxon>Didymellaceae</taxon>
        <taxon>Macroventuria</taxon>
    </lineage>
</organism>
<name>A0ACB6RJB9_9PLEO</name>
<gene>
    <name evidence="1" type="ORF">BU25DRAFT_416034</name>
</gene>
<proteinExistence type="predicted"/>
<dbReference type="Proteomes" id="UP000799754">
    <property type="component" value="Unassembled WGS sequence"/>
</dbReference>
<dbReference type="EMBL" id="MU006754">
    <property type="protein sequence ID" value="KAF2621505.1"/>
    <property type="molecule type" value="Genomic_DNA"/>
</dbReference>